<sequence>MSTSVAMTDVEAMADAKAPTSIVCEKEPSPSSSSSSSSLQHLEQQQTPAALNRRLKSRHVQFLALAGTIGTGLFVGSGQVLHIAGPLSALLAYAITGFNMYGIMTSLGEMATWLPLTGAVPIYASRFVDPALGFAVAWNYWYQVAIGVPIEATACAVIVDFWPAAMAVSKMGLVTLFLATMVLSNCLPVRFLGETEFIFGAVKLLAIMGLMFVMLLISVGATGQPPTGFRFWRHPGPMNEYLAVGALGRFLAFAKAFVQVSFSYGGSEIVIVAAGEVQDPRRNIPRAVRRVFWRVGLFYVLSTFLVGLCVSSNDERLLDAISRSAPGAVQSPFVVAISNAGIAVLPSVINAVVLTSAWSAGNSCFYSSTRVLYAAAMDGKAPAILRWKRFGVPYACVAATSAVGCLVFLNFAHESAQVFFWISNLSAVSSLVVWASIAFTYLRFHYAMRRQAVSRASLPYRAPWQPFFAYFSLVFCVLVALFNGFDAFFPGRFSAKTFLPPYLNIPIFLALFFGYKLVKKTKMVSLDDMDLSSGKDDIDRLEGTWKVAQPRNLLQKMWFWIA</sequence>
<dbReference type="PROSITE" id="PS00218">
    <property type="entry name" value="AMINO_ACID_PERMEASE_1"/>
    <property type="match status" value="1"/>
</dbReference>
<evidence type="ECO:0000256" key="8">
    <source>
        <dbReference type="SAM" id="Phobius"/>
    </source>
</evidence>
<feature type="transmembrane region" description="Helical" evidence="8">
    <location>
        <begin position="333"/>
        <end position="360"/>
    </location>
</feature>
<evidence type="ECO:0000256" key="2">
    <source>
        <dbReference type="ARBA" id="ARBA00022448"/>
    </source>
</evidence>
<gene>
    <name evidence="10" type="ORF">CDD81_2803</name>
</gene>
<dbReference type="AlphaFoldDB" id="A0A2C5XQU0"/>
<dbReference type="GO" id="GO:0015171">
    <property type="term" value="F:amino acid transmembrane transporter activity"/>
    <property type="evidence" value="ECO:0007669"/>
    <property type="project" value="TreeGrafter"/>
</dbReference>
<dbReference type="InterPro" id="IPR050524">
    <property type="entry name" value="APC_YAT"/>
</dbReference>
<feature type="transmembrane region" description="Helical" evidence="8">
    <location>
        <begin position="501"/>
        <end position="518"/>
    </location>
</feature>
<dbReference type="STRING" id="1399860.A0A2C5XQU0"/>
<dbReference type="OrthoDB" id="3900342at2759"/>
<keyword evidence="3 8" id="KW-0812">Transmembrane</keyword>
<feature type="domain" description="Amino acid permease/ SLC12A" evidence="9">
    <location>
        <begin position="59"/>
        <end position="523"/>
    </location>
</feature>
<comment type="subcellular location">
    <subcellularLocation>
        <location evidence="1">Membrane</location>
        <topology evidence="1">Multi-pass membrane protein</topology>
    </subcellularLocation>
</comment>
<feature type="transmembrane region" description="Helical" evidence="8">
    <location>
        <begin position="197"/>
        <end position="221"/>
    </location>
</feature>
<feature type="region of interest" description="Disordered" evidence="7">
    <location>
        <begin position="18"/>
        <end position="43"/>
    </location>
</feature>
<dbReference type="Gene3D" id="1.20.1740.10">
    <property type="entry name" value="Amino acid/polyamine transporter I"/>
    <property type="match status" value="1"/>
</dbReference>
<feature type="compositionally biased region" description="Low complexity" evidence="7">
    <location>
        <begin position="29"/>
        <end position="38"/>
    </location>
</feature>
<feature type="transmembrane region" description="Helical" evidence="8">
    <location>
        <begin position="467"/>
        <end position="489"/>
    </location>
</feature>
<reference evidence="10 11" key="1">
    <citation type="submission" date="2017-06" db="EMBL/GenBank/DDBJ databases">
        <title>Ant-infecting Ophiocordyceps genomes reveal a high diversity of potential behavioral manipulation genes and a possible major role for enterotoxins.</title>
        <authorList>
            <person name="De Bekker C."/>
            <person name="Evans H.C."/>
            <person name="Brachmann A."/>
            <person name="Hughes D.P."/>
        </authorList>
    </citation>
    <scope>NUCLEOTIDE SEQUENCE [LARGE SCALE GENOMIC DNA]</scope>
    <source>
        <strain evidence="10 11">Map64</strain>
    </source>
</reference>
<dbReference type="PANTHER" id="PTHR43341:SF21">
    <property type="entry name" value="GENERAL AMINO ACID PERMEASE-RELATED"/>
    <property type="match status" value="1"/>
</dbReference>
<accession>A0A2C5XQU0</accession>
<keyword evidence="11" id="KW-1185">Reference proteome</keyword>
<feature type="transmembrane region" description="Helical" evidence="8">
    <location>
        <begin position="62"/>
        <end position="81"/>
    </location>
</feature>
<dbReference type="InterPro" id="IPR004841">
    <property type="entry name" value="AA-permease/SLC12A_dom"/>
</dbReference>
<dbReference type="FunFam" id="1.20.1740.10:FF:000006">
    <property type="entry name" value="General amino acid permease"/>
    <property type="match status" value="1"/>
</dbReference>
<keyword evidence="2" id="KW-0813">Transport</keyword>
<evidence type="ECO:0000313" key="10">
    <source>
        <dbReference type="EMBL" id="PHH59645.1"/>
    </source>
</evidence>
<feature type="transmembrane region" description="Helical" evidence="8">
    <location>
        <begin position="390"/>
        <end position="412"/>
    </location>
</feature>
<dbReference type="InterPro" id="IPR004840">
    <property type="entry name" value="Amino_acid_permease_CS"/>
</dbReference>
<evidence type="ECO:0000256" key="1">
    <source>
        <dbReference type="ARBA" id="ARBA00004141"/>
    </source>
</evidence>
<organism evidence="10 11">
    <name type="scientific">Ophiocordyceps australis</name>
    <dbReference type="NCBI Taxonomy" id="1399860"/>
    <lineage>
        <taxon>Eukaryota</taxon>
        <taxon>Fungi</taxon>
        <taxon>Dikarya</taxon>
        <taxon>Ascomycota</taxon>
        <taxon>Pezizomycotina</taxon>
        <taxon>Sordariomycetes</taxon>
        <taxon>Hypocreomycetidae</taxon>
        <taxon>Hypocreales</taxon>
        <taxon>Ophiocordycipitaceae</taxon>
        <taxon>Ophiocordyceps</taxon>
    </lineage>
</organism>
<dbReference type="PANTHER" id="PTHR43341">
    <property type="entry name" value="AMINO ACID PERMEASE"/>
    <property type="match status" value="1"/>
</dbReference>
<dbReference type="GO" id="GO:0016020">
    <property type="term" value="C:membrane"/>
    <property type="evidence" value="ECO:0007669"/>
    <property type="project" value="UniProtKB-SubCell"/>
</dbReference>
<keyword evidence="6 8" id="KW-0472">Membrane</keyword>
<dbReference type="Proteomes" id="UP000226192">
    <property type="component" value="Unassembled WGS sequence"/>
</dbReference>
<evidence type="ECO:0000256" key="4">
    <source>
        <dbReference type="ARBA" id="ARBA00022970"/>
    </source>
</evidence>
<name>A0A2C5XQU0_9HYPO</name>
<keyword evidence="5 8" id="KW-1133">Transmembrane helix</keyword>
<evidence type="ECO:0000259" key="9">
    <source>
        <dbReference type="Pfam" id="PF00324"/>
    </source>
</evidence>
<comment type="caution">
    <text evidence="10">The sequence shown here is derived from an EMBL/GenBank/DDBJ whole genome shotgun (WGS) entry which is preliminary data.</text>
</comment>
<evidence type="ECO:0000256" key="6">
    <source>
        <dbReference type="ARBA" id="ARBA00023136"/>
    </source>
</evidence>
<evidence type="ECO:0000256" key="3">
    <source>
        <dbReference type="ARBA" id="ARBA00022692"/>
    </source>
</evidence>
<feature type="transmembrane region" description="Helical" evidence="8">
    <location>
        <begin position="418"/>
        <end position="446"/>
    </location>
</feature>
<evidence type="ECO:0000256" key="7">
    <source>
        <dbReference type="SAM" id="MobiDB-lite"/>
    </source>
</evidence>
<proteinExistence type="predicted"/>
<keyword evidence="4" id="KW-0029">Amino-acid transport</keyword>
<evidence type="ECO:0000256" key="5">
    <source>
        <dbReference type="ARBA" id="ARBA00022989"/>
    </source>
</evidence>
<dbReference type="EMBL" id="NJET01000191">
    <property type="protein sequence ID" value="PHH59645.1"/>
    <property type="molecule type" value="Genomic_DNA"/>
</dbReference>
<feature type="transmembrane region" description="Helical" evidence="8">
    <location>
        <begin position="171"/>
        <end position="191"/>
    </location>
</feature>
<dbReference type="PIRSF" id="PIRSF006060">
    <property type="entry name" value="AA_transporter"/>
    <property type="match status" value="1"/>
</dbReference>
<feature type="transmembrane region" description="Helical" evidence="8">
    <location>
        <begin position="291"/>
        <end position="313"/>
    </location>
</feature>
<evidence type="ECO:0000313" key="11">
    <source>
        <dbReference type="Proteomes" id="UP000226192"/>
    </source>
</evidence>
<protein>
    <recommendedName>
        <fullName evidence="9">Amino acid permease/ SLC12A domain-containing protein</fullName>
    </recommendedName>
</protein>
<dbReference type="Pfam" id="PF00324">
    <property type="entry name" value="AA_permease"/>
    <property type="match status" value="1"/>
</dbReference>